<feature type="domain" description="Ig-like" evidence="4">
    <location>
        <begin position="45"/>
        <end position="150"/>
    </location>
</feature>
<keyword evidence="1 3" id="KW-0732">Signal</keyword>
<dbReference type="SMART" id="SM00408">
    <property type="entry name" value="IGc2"/>
    <property type="match status" value="2"/>
</dbReference>
<dbReference type="PROSITE" id="PS50835">
    <property type="entry name" value="IG_LIKE"/>
    <property type="match status" value="2"/>
</dbReference>
<reference evidence="5 6" key="1">
    <citation type="journal article" date="2021" name="Elife">
        <title>Chloroplast acquisition without the gene transfer in kleptoplastic sea slugs, Plakobranchus ocellatus.</title>
        <authorList>
            <person name="Maeda T."/>
            <person name="Takahashi S."/>
            <person name="Yoshida T."/>
            <person name="Shimamura S."/>
            <person name="Takaki Y."/>
            <person name="Nagai Y."/>
            <person name="Toyoda A."/>
            <person name="Suzuki Y."/>
            <person name="Arimoto A."/>
            <person name="Ishii H."/>
            <person name="Satoh N."/>
            <person name="Nishiyama T."/>
            <person name="Hasebe M."/>
            <person name="Maruyama T."/>
            <person name="Minagawa J."/>
            <person name="Obokata J."/>
            <person name="Shigenobu S."/>
        </authorList>
    </citation>
    <scope>NUCLEOTIDE SEQUENCE [LARGE SCALE GENOMIC DNA]</scope>
</reference>
<evidence type="ECO:0000256" key="2">
    <source>
        <dbReference type="ARBA" id="ARBA00023157"/>
    </source>
</evidence>
<dbReference type="Gene3D" id="2.60.40.10">
    <property type="entry name" value="Immunoglobulins"/>
    <property type="match status" value="2"/>
</dbReference>
<proteinExistence type="predicted"/>
<dbReference type="GO" id="GO:0007156">
    <property type="term" value="P:homophilic cell adhesion via plasma membrane adhesion molecules"/>
    <property type="evidence" value="ECO:0007669"/>
    <property type="project" value="TreeGrafter"/>
</dbReference>
<feature type="signal peptide" evidence="3">
    <location>
        <begin position="1"/>
        <end position="23"/>
    </location>
</feature>
<dbReference type="InterPro" id="IPR003599">
    <property type="entry name" value="Ig_sub"/>
</dbReference>
<dbReference type="EMBL" id="BLXT01005398">
    <property type="protein sequence ID" value="GFO22546.1"/>
    <property type="molecule type" value="Genomic_DNA"/>
</dbReference>
<dbReference type="SUPFAM" id="SSF48726">
    <property type="entry name" value="Immunoglobulin"/>
    <property type="match status" value="2"/>
</dbReference>
<dbReference type="Pfam" id="PF07679">
    <property type="entry name" value="I-set"/>
    <property type="match status" value="1"/>
</dbReference>
<dbReference type="InterPro" id="IPR013783">
    <property type="entry name" value="Ig-like_fold"/>
</dbReference>
<protein>
    <submittedName>
        <fullName evidence="5">Neural/ectodermal development factor imp-l2</fullName>
    </submittedName>
</protein>
<evidence type="ECO:0000313" key="6">
    <source>
        <dbReference type="Proteomes" id="UP000735302"/>
    </source>
</evidence>
<organism evidence="5 6">
    <name type="scientific">Plakobranchus ocellatus</name>
    <dbReference type="NCBI Taxonomy" id="259542"/>
    <lineage>
        <taxon>Eukaryota</taxon>
        <taxon>Metazoa</taxon>
        <taxon>Spiralia</taxon>
        <taxon>Lophotrochozoa</taxon>
        <taxon>Mollusca</taxon>
        <taxon>Gastropoda</taxon>
        <taxon>Heterobranchia</taxon>
        <taxon>Euthyneura</taxon>
        <taxon>Panpulmonata</taxon>
        <taxon>Sacoglossa</taxon>
        <taxon>Placobranchoidea</taxon>
        <taxon>Plakobranchidae</taxon>
        <taxon>Plakobranchus</taxon>
    </lineage>
</organism>
<accession>A0AAV4BU12</accession>
<dbReference type="Proteomes" id="UP000735302">
    <property type="component" value="Unassembled WGS sequence"/>
</dbReference>
<dbReference type="GO" id="GO:0050808">
    <property type="term" value="P:synapse organization"/>
    <property type="evidence" value="ECO:0007669"/>
    <property type="project" value="TreeGrafter"/>
</dbReference>
<dbReference type="GO" id="GO:0008046">
    <property type="term" value="F:axon guidance receptor activity"/>
    <property type="evidence" value="ECO:0007669"/>
    <property type="project" value="TreeGrafter"/>
</dbReference>
<dbReference type="SMART" id="SM00409">
    <property type="entry name" value="IG"/>
    <property type="match status" value="2"/>
</dbReference>
<dbReference type="GO" id="GO:0030424">
    <property type="term" value="C:axon"/>
    <property type="evidence" value="ECO:0007669"/>
    <property type="project" value="TreeGrafter"/>
</dbReference>
<gene>
    <name evidence="5" type="ORF">PoB_004905100</name>
</gene>
<dbReference type="PANTHER" id="PTHR45080">
    <property type="entry name" value="CONTACTIN 5"/>
    <property type="match status" value="1"/>
</dbReference>
<evidence type="ECO:0000313" key="5">
    <source>
        <dbReference type="EMBL" id="GFO22546.1"/>
    </source>
</evidence>
<evidence type="ECO:0000256" key="1">
    <source>
        <dbReference type="ARBA" id="ARBA00022729"/>
    </source>
</evidence>
<dbReference type="AlphaFoldDB" id="A0AAV4BU12"/>
<dbReference type="InterPro" id="IPR013098">
    <property type="entry name" value="Ig_I-set"/>
</dbReference>
<dbReference type="InterPro" id="IPR007110">
    <property type="entry name" value="Ig-like_dom"/>
</dbReference>
<dbReference type="GO" id="GO:0043025">
    <property type="term" value="C:neuronal cell body"/>
    <property type="evidence" value="ECO:0007669"/>
    <property type="project" value="TreeGrafter"/>
</dbReference>
<evidence type="ECO:0000259" key="4">
    <source>
        <dbReference type="PROSITE" id="PS50835"/>
    </source>
</evidence>
<feature type="domain" description="Ig-like" evidence="4">
    <location>
        <begin position="159"/>
        <end position="261"/>
    </location>
</feature>
<dbReference type="InterPro" id="IPR003598">
    <property type="entry name" value="Ig_sub2"/>
</dbReference>
<evidence type="ECO:0000256" key="3">
    <source>
        <dbReference type="SAM" id="SignalP"/>
    </source>
</evidence>
<dbReference type="InterPro" id="IPR050958">
    <property type="entry name" value="Cell_Adh-Cytoskel_Orgn"/>
</dbReference>
<dbReference type="InterPro" id="IPR036179">
    <property type="entry name" value="Ig-like_dom_sf"/>
</dbReference>
<sequence>MFCTWYCIALIVCWIHCLDTSNGLREMDQINKRSQLHRVKRSYSPGIRSKGWLADGVKQVNQYDFTSLDCKATSVPYPNYYWKKNGQNITQQGNVDLQGSISQFNNGSSNRFSTYVTSSTLYINCVTLADAGNYTCVAEVGTSKRERKIELKVDAVANPSNATTTQCAQKDNIVDIYMETESAVENSGNDVRLFCRASGTPAPSYSWKNANNNTIIENSYKYEITQEGDLIIKSIHSSDPRFYKCNASNTVGHDEYSTHFSIL</sequence>
<keyword evidence="6" id="KW-1185">Reference proteome</keyword>
<name>A0AAV4BU12_9GAST</name>
<dbReference type="Pfam" id="PF13927">
    <property type="entry name" value="Ig_3"/>
    <property type="match status" value="1"/>
</dbReference>
<dbReference type="GO" id="GO:0005886">
    <property type="term" value="C:plasma membrane"/>
    <property type="evidence" value="ECO:0007669"/>
    <property type="project" value="TreeGrafter"/>
</dbReference>
<keyword evidence="2" id="KW-1015">Disulfide bond</keyword>
<dbReference type="PANTHER" id="PTHR45080:SF8">
    <property type="entry name" value="IG-LIKE DOMAIN-CONTAINING PROTEIN"/>
    <property type="match status" value="1"/>
</dbReference>
<feature type="chain" id="PRO_5043506497" evidence="3">
    <location>
        <begin position="24"/>
        <end position="263"/>
    </location>
</feature>
<comment type="caution">
    <text evidence="5">The sequence shown here is derived from an EMBL/GenBank/DDBJ whole genome shotgun (WGS) entry which is preliminary data.</text>
</comment>